<dbReference type="GO" id="GO:0005815">
    <property type="term" value="C:microtubule organizing center"/>
    <property type="evidence" value="ECO:0007669"/>
    <property type="project" value="UniProtKB-SubCell"/>
</dbReference>
<dbReference type="Pfam" id="PF24556">
    <property type="entry name" value="SH3_Myosin-XVIIIa"/>
    <property type="match status" value="1"/>
</dbReference>
<feature type="coiled-coil region" evidence="17">
    <location>
        <begin position="915"/>
        <end position="1019"/>
    </location>
</feature>
<feature type="compositionally biased region" description="Polar residues" evidence="18">
    <location>
        <begin position="1679"/>
        <end position="1692"/>
    </location>
</feature>
<dbReference type="PROSITE" id="PS51456">
    <property type="entry name" value="MYOSIN_MOTOR"/>
    <property type="match status" value="1"/>
</dbReference>
<evidence type="ECO:0000256" key="11">
    <source>
        <dbReference type="ARBA" id="ARBA00023175"/>
    </source>
</evidence>
<dbReference type="Pfam" id="PF00063">
    <property type="entry name" value="Myosin_head"/>
    <property type="match status" value="2"/>
</dbReference>
<dbReference type="PANTHER" id="PTHR45615">
    <property type="entry name" value="MYOSIN HEAVY CHAIN, NON-MUSCLE"/>
    <property type="match status" value="1"/>
</dbReference>
<dbReference type="Proteomes" id="UP000585614">
    <property type="component" value="Unassembled WGS sequence"/>
</dbReference>
<evidence type="ECO:0000256" key="8">
    <source>
        <dbReference type="ARBA" id="ARBA00023034"/>
    </source>
</evidence>
<dbReference type="CDD" id="cd01386">
    <property type="entry name" value="MYSc_Myo18"/>
    <property type="match status" value="1"/>
</dbReference>
<evidence type="ECO:0000256" key="16">
    <source>
        <dbReference type="PROSITE-ProRule" id="PRU00782"/>
    </source>
</evidence>
<dbReference type="GO" id="GO:0051015">
    <property type="term" value="F:actin filament binding"/>
    <property type="evidence" value="ECO:0007669"/>
    <property type="project" value="TreeGrafter"/>
</dbReference>
<dbReference type="SMART" id="SM00015">
    <property type="entry name" value="IQ"/>
    <property type="match status" value="1"/>
</dbReference>
<proteinExistence type="inferred from homology"/>
<reference evidence="21 22" key="1">
    <citation type="journal article" date="2020" name="Nature">
        <title>Six reference-quality genomes reveal evolution of bat adaptations.</title>
        <authorList>
            <person name="Jebb D."/>
            <person name="Huang Z."/>
            <person name="Pippel M."/>
            <person name="Hughes G.M."/>
            <person name="Lavrichenko K."/>
            <person name="Devanna P."/>
            <person name="Winkler S."/>
            <person name="Jermiin L.S."/>
            <person name="Skirmuntt E.C."/>
            <person name="Katzourakis A."/>
            <person name="Burkitt-Gray L."/>
            <person name="Ray D.A."/>
            <person name="Sullivan K.A.M."/>
            <person name="Roscito J.G."/>
            <person name="Kirilenko B.M."/>
            <person name="Davalos L.M."/>
            <person name="Corthals A.P."/>
            <person name="Power M.L."/>
            <person name="Jones G."/>
            <person name="Ransome R.D."/>
            <person name="Dechmann D.K.N."/>
            <person name="Locatelli A.G."/>
            <person name="Puechmaille S.J."/>
            <person name="Fedrigo O."/>
            <person name="Jarvis E.D."/>
            <person name="Hiller M."/>
            <person name="Vernes S.C."/>
            <person name="Myers E.W."/>
            <person name="Teeling E.C."/>
        </authorList>
    </citation>
    <scope>NUCLEOTIDE SEQUENCE [LARGE SCALE GENOMIC DNA]</scope>
    <source>
        <strain evidence="21">MRhiFer1</strain>
        <tissue evidence="21">Lung</tissue>
    </source>
</reference>
<dbReference type="InterPro" id="IPR027417">
    <property type="entry name" value="P-loop_NTPase"/>
</dbReference>
<dbReference type="GO" id="GO:0031032">
    <property type="term" value="P:actomyosin structure organization"/>
    <property type="evidence" value="ECO:0007669"/>
    <property type="project" value="TreeGrafter"/>
</dbReference>
<dbReference type="SUPFAM" id="SSF90257">
    <property type="entry name" value="Myosin rod fragments"/>
    <property type="match status" value="1"/>
</dbReference>
<dbReference type="FunFam" id="1.20.5.1160:FF:000006">
    <property type="entry name" value="Myosin-XVIIIa isoform a"/>
    <property type="match status" value="1"/>
</dbReference>
<dbReference type="GO" id="GO:0005524">
    <property type="term" value="F:ATP binding"/>
    <property type="evidence" value="ECO:0007669"/>
    <property type="project" value="UniProtKB-UniRule"/>
</dbReference>
<dbReference type="InterPro" id="IPR004009">
    <property type="entry name" value="SH3_Myosin"/>
</dbReference>
<dbReference type="Gene3D" id="1.10.10.820">
    <property type="match status" value="1"/>
</dbReference>
<dbReference type="Gene3D" id="4.10.270.10">
    <property type="entry name" value="Myosin, subunit A"/>
    <property type="match status" value="1"/>
</dbReference>
<feature type="region of interest" description="Disordered" evidence="18">
    <location>
        <begin position="1116"/>
        <end position="1146"/>
    </location>
</feature>
<dbReference type="SUPFAM" id="SSF52540">
    <property type="entry name" value="P-loop containing nucleoside triphosphate hydrolases"/>
    <property type="match status" value="1"/>
</dbReference>
<feature type="domain" description="Myosin N-terminal SH3-like" evidence="20">
    <location>
        <begin position="18"/>
        <end position="70"/>
    </location>
</feature>
<evidence type="ECO:0000256" key="3">
    <source>
        <dbReference type="ARBA" id="ARBA00008314"/>
    </source>
</evidence>
<dbReference type="GO" id="GO:0043030">
    <property type="term" value="P:regulation of macrophage activation"/>
    <property type="evidence" value="ECO:0007669"/>
    <property type="project" value="UniProtKB-ARBA"/>
</dbReference>
<dbReference type="FunFam" id="4.10.270.10:FF:000002">
    <property type="entry name" value="unconventional myosin-XVIIIa isoform X1"/>
    <property type="match status" value="1"/>
</dbReference>
<dbReference type="InterPro" id="IPR057772">
    <property type="entry name" value="SH3_Myo18a"/>
</dbReference>
<evidence type="ECO:0000313" key="21">
    <source>
        <dbReference type="EMBL" id="KAF6299186.1"/>
    </source>
</evidence>
<keyword evidence="4" id="KW-0963">Cytoplasm</keyword>
<dbReference type="FunFam" id="1.20.120.720:FF:000007">
    <property type="entry name" value="unconventional myosin-XVIIIa isoform X2"/>
    <property type="match status" value="1"/>
</dbReference>
<keyword evidence="12" id="KW-0206">Cytoskeleton</keyword>
<dbReference type="InterPro" id="IPR036961">
    <property type="entry name" value="Kinesin_motor_dom_sf"/>
</dbReference>
<evidence type="ECO:0000256" key="18">
    <source>
        <dbReference type="SAM" id="MobiDB-lite"/>
    </source>
</evidence>
<dbReference type="FunFam" id="3.40.850.10:FF:000020">
    <property type="entry name" value="unconventional myosin-XVIIIa isoform X1"/>
    <property type="match status" value="1"/>
</dbReference>
<evidence type="ECO:0000256" key="5">
    <source>
        <dbReference type="ARBA" id="ARBA00022553"/>
    </source>
</evidence>
<comment type="caution">
    <text evidence="21">The sequence shown here is derived from an EMBL/GenBank/DDBJ whole genome shotgun (WGS) entry which is preliminary data.</text>
</comment>
<evidence type="ECO:0000256" key="2">
    <source>
        <dbReference type="ARBA" id="ARBA00004601"/>
    </source>
</evidence>
<keyword evidence="8" id="KW-0333">Golgi apparatus</keyword>
<dbReference type="GO" id="GO:0005794">
    <property type="term" value="C:Golgi apparatus"/>
    <property type="evidence" value="ECO:0007669"/>
    <property type="project" value="UniProtKB-SubCell"/>
</dbReference>
<keyword evidence="16" id="KW-0009">Actin-binding</keyword>
<dbReference type="FunFam" id="1.20.58.530:FF:000011">
    <property type="entry name" value="unconventional myosin-XVIIIa isoform X2"/>
    <property type="match status" value="1"/>
</dbReference>
<sequence length="1705" mass="194435">MRVKTEEQIAAEEAWHETEKVWLVHKDGFSLASQLKSQELSLPEGKVRVKLDHDGTILDVDEDDIEKANAPSCDRLEDLASLVYLSESSVLHTLRQRYGASLPHTYAGPSLLIISPRGAPAVYSEKVMHMFKGCRREDMAPHIYAVAQTAYRAMLMSRQDQSIVLLGSSGSGKTTSCQHLVQYLATIAGTSGNKVFSVEKWQALYTLLEAFGNSPTIMNSSATRFSQILSLDFDQAGQVASASIQTMLLEKLRVARRPASEATFNVFYYLLACGDGTLRTELHLNHLAENNVFGIVPLAKPEEKQKATQQFSKLQTAMKVLGISPDEQKACWFILAAIYHLGAAGATKEAAEAGRKQFARHEWAQKAAYLLGCSLEELSSAIFKHQHKGGTLQRSTSFRQGPEESLGDGLKLSALECLEGMASGLYSELFTLLVSLMNRALKSSQHSLCSMMIVDTPGFQNPEQAGAARGASFEELCHNYAQDRLQRLFHERTFVQELERYKEENIELAFDDLEPATDDSVAAVDQASHQTLVRSLARTDEARGLLWLLEEEALVPEATEESLLERLFSYYGPQEGDKKGQSPLLRSSKPRHFLLGHSHATNWVEYNVAGWLNYTKQNPATQNAPRLLQDSQKKIISNLFVGRAGSATVLSGSIAGLEGGSQLALRRATSMRKTFTTGMAAVKKKSLCIQIKLQVDALIDTIKKSKLHFVHCFLPVAEGWAGESRSASCRRVSSSSELDLPSGDHCEAGLLQLDVPLLRAQLRGSRLLDAMRMYRQGYPDHMVFSEFRRRFDVLAPHLTKKHGRNYIVVDEKRAVEELLESLDLEKSSCCMGLSRVFFRAGTLARLEEQRDEQSSRNLTLFQAACRGYLARQHFKKKKIQDLAIRCVQKNIKKNKGVKDWPWWKLFTTVRPLIEVQLSEEQIRNKDEEIQQLRSKLEKVEKERNELRLNSDRLESRISELTSELTDERNTGESASQLLDAETAERLRAEKEMKELQTQYDALKKQMEVMEVEVMEARLIRAAEINGEVDDDDAGGEWRLKYERAVREVDFTKKRLQQEFEDRLEVEQQNKRQLERRLGDLQADSEESQRALQQLKKKCQRLTAELQDTKLHLEGQQVRNHELEKKQRRFDSELSQAHEEAQREKLQREKLQREKDMLLAEAFSLKQQLEEKDMDIAGFTQKVVSLEAELQDISSQESKDEASLAKVKKQLRDLEAKVKDQEEELDEQAGTIQMLEQAKLRLEMEMERMRQTHSKEMESRDEEVEEARQSCQKKLKQMEVQLEEEYEDKQKVLREKRELEGKLTTLSDQVNQRDFESEKRLRKDLKRTKALLADSQIMLDHLKNNAPSKREIAQLKNQLEESEFTCAAAVKARKAMEVEIEDLHLQIDDIAKTKTALEEQLSRLQREKNEIQNRLEEDQEDMNELMKKHKAAVAQASRDMAQMNDLQAQLEEANKEKQELQEKLQALQSQVEFLEQSMVDKSLVSRQEAKIRELETRLEFERTQVKRLESLASRLKENMEKLTEERDQRTAAENREKEQNKRLQRQLRDTKEEMGELARKEAEASRKKHELEMDLESLEAANQSLQADLKLAFKRIGDLQAAIEDEMESDENEDLINSEGDSDVDSELEDRVDGVKSWLSKNKGPSKAASDDGSLKSSSPTSYWKSLAPDRSDEEHDPLDSTSRPQHSHNYLSDSDAEAKPAETNA</sequence>
<protein>
    <recommendedName>
        <fullName evidence="15">Unconventional myosin-XVIIIa</fullName>
    </recommendedName>
</protein>
<keyword evidence="10 16" id="KW-0518">Myosin</keyword>
<evidence type="ECO:0000256" key="4">
    <source>
        <dbReference type="ARBA" id="ARBA00022490"/>
    </source>
</evidence>
<keyword evidence="7 16" id="KW-0067">ATP-binding</keyword>
<dbReference type="InterPro" id="IPR000048">
    <property type="entry name" value="IQ_motif_EF-hand-BS"/>
</dbReference>
<evidence type="ECO:0000256" key="14">
    <source>
        <dbReference type="ARBA" id="ARBA00058021"/>
    </source>
</evidence>
<dbReference type="GO" id="GO:1903028">
    <property type="term" value="P:positive regulation of opsonization"/>
    <property type="evidence" value="ECO:0007669"/>
    <property type="project" value="UniProtKB-ARBA"/>
</dbReference>
<keyword evidence="11 16" id="KW-0505">Motor protein</keyword>
<dbReference type="FunFam" id="1.10.10.820:FF:000004">
    <property type="entry name" value="unconventional myosin-XVIIIa isoform X1"/>
    <property type="match status" value="1"/>
</dbReference>
<dbReference type="GO" id="GO:0003774">
    <property type="term" value="F:cytoskeletal motor activity"/>
    <property type="evidence" value="ECO:0007669"/>
    <property type="project" value="UniProtKB-UniRule"/>
</dbReference>
<dbReference type="Gene3D" id="3.40.850.10">
    <property type="entry name" value="Kinesin motor domain"/>
    <property type="match status" value="1"/>
</dbReference>
<dbReference type="SMART" id="SM00242">
    <property type="entry name" value="MYSc"/>
    <property type="match status" value="1"/>
</dbReference>
<dbReference type="GO" id="GO:0032982">
    <property type="term" value="C:myosin filament"/>
    <property type="evidence" value="ECO:0007669"/>
    <property type="project" value="TreeGrafter"/>
</dbReference>
<feature type="domain" description="Myosin motor" evidence="19">
    <location>
        <begin position="74"/>
        <end position="851"/>
    </location>
</feature>
<evidence type="ECO:0000256" key="1">
    <source>
        <dbReference type="ARBA" id="ARBA00004267"/>
    </source>
</evidence>
<dbReference type="Gene3D" id="1.20.5.1160">
    <property type="entry name" value="Vasodilator-stimulated phosphoprotein"/>
    <property type="match status" value="1"/>
</dbReference>
<dbReference type="PROSITE" id="PS50096">
    <property type="entry name" value="IQ"/>
    <property type="match status" value="1"/>
</dbReference>
<dbReference type="Gene3D" id="1.20.120.720">
    <property type="entry name" value="Myosin VI head, motor domain, U50 subdomain"/>
    <property type="match status" value="1"/>
</dbReference>
<evidence type="ECO:0000256" key="17">
    <source>
        <dbReference type="SAM" id="Coils"/>
    </source>
</evidence>
<keyword evidence="6 16" id="KW-0547">Nucleotide-binding</keyword>
<organism evidence="21 22">
    <name type="scientific">Rhinolophus ferrumequinum</name>
    <name type="common">Greater horseshoe bat</name>
    <dbReference type="NCBI Taxonomy" id="59479"/>
    <lineage>
        <taxon>Eukaryota</taxon>
        <taxon>Metazoa</taxon>
        <taxon>Chordata</taxon>
        <taxon>Craniata</taxon>
        <taxon>Vertebrata</taxon>
        <taxon>Euteleostomi</taxon>
        <taxon>Mammalia</taxon>
        <taxon>Eutheria</taxon>
        <taxon>Laurasiatheria</taxon>
        <taxon>Chiroptera</taxon>
        <taxon>Yinpterochiroptera</taxon>
        <taxon>Rhinolophoidea</taxon>
        <taxon>Rhinolophidae</taxon>
        <taxon>Rhinolophinae</taxon>
        <taxon>Rhinolophus</taxon>
    </lineage>
</organism>
<keyword evidence="5" id="KW-0597">Phosphoprotein</keyword>
<feature type="compositionally biased region" description="Polar residues" evidence="18">
    <location>
        <begin position="1654"/>
        <end position="1663"/>
    </location>
</feature>
<dbReference type="Gene3D" id="1.20.58.530">
    <property type="match status" value="1"/>
</dbReference>
<evidence type="ECO:0000256" key="15">
    <source>
        <dbReference type="ARBA" id="ARBA00073449"/>
    </source>
</evidence>
<evidence type="ECO:0000256" key="6">
    <source>
        <dbReference type="ARBA" id="ARBA00022741"/>
    </source>
</evidence>
<dbReference type="InterPro" id="IPR001609">
    <property type="entry name" value="Myosin_head_motor_dom-like"/>
</dbReference>
<evidence type="ECO:0000256" key="9">
    <source>
        <dbReference type="ARBA" id="ARBA00023054"/>
    </source>
</evidence>
<comment type="subcellular location">
    <subcellularLocation>
        <location evidence="1">Cytoplasm</location>
        <location evidence="1">Cytoskeleton</location>
        <location evidence="1">Microtubule organizing center</location>
    </subcellularLocation>
    <subcellularLocation>
        <location evidence="2">Golgi apparatus</location>
        <location evidence="2">trans-Golgi network</location>
    </subcellularLocation>
    <subcellularLocation>
        <location evidence="13">Golgi outpost</location>
    </subcellularLocation>
</comment>
<evidence type="ECO:0000256" key="12">
    <source>
        <dbReference type="ARBA" id="ARBA00023212"/>
    </source>
</evidence>
<gene>
    <name evidence="21" type="ORF">mRhiFer1_011493</name>
</gene>
<dbReference type="PANTHER" id="PTHR45615:SF13">
    <property type="entry name" value="UNCONVENTIONAL MYOSIN-XVIIIA"/>
    <property type="match status" value="1"/>
</dbReference>
<dbReference type="EMBL" id="JACAGC010000020">
    <property type="protein sequence ID" value="KAF6299186.1"/>
    <property type="molecule type" value="Genomic_DNA"/>
</dbReference>
<evidence type="ECO:0000259" key="19">
    <source>
        <dbReference type="PROSITE" id="PS51456"/>
    </source>
</evidence>
<keyword evidence="9 17" id="KW-0175">Coiled coil</keyword>
<feature type="compositionally biased region" description="Basic and acidic residues" evidence="18">
    <location>
        <begin position="1696"/>
        <end position="1705"/>
    </location>
</feature>
<feature type="region of interest" description="Disordered" evidence="18">
    <location>
        <begin position="1603"/>
        <end position="1705"/>
    </location>
</feature>
<dbReference type="Gene3D" id="3.30.70.1590">
    <property type="match status" value="1"/>
</dbReference>
<comment type="similarity">
    <text evidence="3 16">Belongs to the TRAFAC class myosin-kinesin ATPase superfamily. Myosin family.</text>
</comment>
<evidence type="ECO:0000256" key="10">
    <source>
        <dbReference type="ARBA" id="ARBA00023123"/>
    </source>
</evidence>
<evidence type="ECO:0000259" key="20">
    <source>
        <dbReference type="PROSITE" id="PS51844"/>
    </source>
</evidence>
<feature type="region of interest" description="Disordered" evidence="18">
    <location>
        <begin position="1518"/>
        <end position="1569"/>
    </location>
</feature>
<comment type="caution">
    <text evidence="16">Lacks conserved residue(s) required for the propagation of feature annotation.</text>
</comment>
<accession>A0A7J7TEH9</accession>
<dbReference type="PROSITE" id="PS51844">
    <property type="entry name" value="SH3_LIKE"/>
    <property type="match status" value="1"/>
</dbReference>
<name>A0A7J7TEH9_RHIFE</name>
<dbReference type="InterPro" id="IPR002928">
    <property type="entry name" value="Myosin_tail"/>
</dbReference>
<dbReference type="PRINTS" id="PR00193">
    <property type="entry name" value="MYOSINHEAVY"/>
</dbReference>
<dbReference type="InterPro" id="IPR036064">
    <property type="entry name" value="MYSc_Myo18"/>
</dbReference>
<comment type="function">
    <text evidence="14">May link Golgi membranes to the cytoskeleton and participate in the tensile force required for vesicle budding from the Golgi. Thereby, may play a role in Golgi membrane trafficking and could indirectly give its flattened shape to the Golgi apparatus. Alternatively, in concert with LURAP1 and CDC42BPA/CDC42BPB, has been involved in modulating lamellar actomyosin retrograde flow that is crucial to cell protrusion and migration. May be involved in the maintenance of the stromal cell architectures required for cell to cell contact. Regulates trafficking, expression, and activation of innate immune receptors on macrophages. Plays a role to suppress inflammatory responsiveness of macrophages via a mechanism that modulates CD14 trafficking. Acts as a receptor of surfactant-associated protein A (SFTPA1/SP-A) and plays an important role in internalization and clearance of SFTPA1-opsonized S.aureus by alveolar macrophages. Strongly enhances natural killer cell cytotoxicity.</text>
</comment>
<dbReference type="FunFam" id="3.30.70.1590:FF:000004">
    <property type="entry name" value="unconventional myosin-XVIIIa isoform X1"/>
    <property type="match status" value="1"/>
</dbReference>
<evidence type="ECO:0000256" key="13">
    <source>
        <dbReference type="ARBA" id="ARBA00024182"/>
    </source>
</evidence>
<feature type="compositionally biased region" description="Acidic residues" evidence="18">
    <location>
        <begin position="1603"/>
        <end position="1627"/>
    </location>
</feature>
<dbReference type="GO" id="GO:0016460">
    <property type="term" value="C:myosin II complex"/>
    <property type="evidence" value="ECO:0007669"/>
    <property type="project" value="TreeGrafter"/>
</dbReference>
<evidence type="ECO:0000313" key="22">
    <source>
        <dbReference type="Proteomes" id="UP000585614"/>
    </source>
</evidence>
<feature type="binding site" evidence="16">
    <location>
        <begin position="167"/>
        <end position="174"/>
    </location>
    <ligand>
        <name>ATP</name>
        <dbReference type="ChEBI" id="CHEBI:30616"/>
    </ligand>
</feature>
<evidence type="ECO:0000256" key="7">
    <source>
        <dbReference type="ARBA" id="ARBA00022840"/>
    </source>
</evidence>
<dbReference type="Pfam" id="PF01576">
    <property type="entry name" value="Myosin_tail_1"/>
    <property type="match status" value="1"/>
</dbReference>